<evidence type="ECO:0000256" key="1">
    <source>
        <dbReference type="ARBA" id="ARBA00007992"/>
    </source>
</evidence>
<accession>A0AA38YD84</accession>
<dbReference type="EMBL" id="JAPDRN010000009">
    <property type="protein sequence ID" value="KAJ9642793.1"/>
    <property type="molecule type" value="Genomic_DNA"/>
</dbReference>
<comment type="similarity">
    <text evidence="1">Belongs to the paxM FAD-dependent monooxygenase family.</text>
</comment>
<dbReference type="Proteomes" id="UP001172681">
    <property type="component" value="Unassembled WGS sequence"/>
</dbReference>
<dbReference type="PRINTS" id="PR00420">
    <property type="entry name" value="RNGMNOXGNASE"/>
</dbReference>
<dbReference type="SUPFAM" id="SSF51905">
    <property type="entry name" value="FAD/NAD(P)-binding domain"/>
    <property type="match status" value="1"/>
</dbReference>
<dbReference type="GO" id="GO:0071949">
    <property type="term" value="F:FAD binding"/>
    <property type="evidence" value="ECO:0007669"/>
    <property type="project" value="InterPro"/>
</dbReference>
<evidence type="ECO:0000256" key="4">
    <source>
        <dbReference type="ARBA" id="ARBA00023002"/>
    </source>
</evidence>
<evidence type="ECO:0000313" key="7">
    <source>
        <dbReference type="EMBL" id="KAJ9642793.1"/>
    </source>
</evidence>
<keyword evidence="2" id="KW-0285">Flavoprotein</keyword>
<evidence type="ECO:0000256" key="5">
    <source>
        <dbReference type="ARBA" id="ARBA00023033"/>
    </source>
</evidence>
<keyword evidence="8" id="KW-1185">Reference proteome</keyword>
<dbReference type="GO" id="GO:0004497">
    <property type="term" value="F:monooxygenase activity"/>
    <property type="evidence" value="ECO:0007669"/>
    <property type="project" value="UniProtKB-KW"/>
</dbReference>
<dbReference type="SUPFAM" id="SSF54373">
    <property type="entry name" value="FAD-linked reductases, C-terminal domain"/>
    <property type="match status" value="1"/>
</dbReference>
<feature type="domain" description="FAD-binding" evidence="6">
    <location>
        <begin position="5"/>
        <end position="337"/>
    </location>
</feature>
<evidence type="ECO:0000256" key="3">
    <source>
        <dbReference type="ARBA" id="ARBA00022827"/>
    </source>
</evidence>
<name>A0AA38YD84_9EURO</name>
<gene>
    <name evidence="7" type="ORF">H2204_002441</name>
</gene>
<keyword evidence="3" id="KW-0274">FAD</keyword>
<dbReference type="PANTHER" id="PTHR13789:SF236">
    <property type="entry name" value="MONOOXYGENASE, PUTATIVE (AFU_ORTHOLOGUE AFUA_6G12060)-RELATED"/>
    <property type="match status" value="1"/>
</dbReference>
<evidence type="ECO:0000313" key="8">
    <source>
        <dbReference type="Proteomes" id="UP001172681"/>
    </source>
</evidence>
<dbReference type="InterPro" id="IPR036188">
    <property type="entry name" value="FAD/NAD-bd_sf"/>
</dbReference>
<protein>
    <recommendedName>
        <fullName evidence="6">FAD-binding domain-containing protein</fullName>
    </recommendedName>
</protein>
<sequence length="456" mass="51559">MAKDLRVIIVGAGFGGLCAAIECKTRGMNPIIIETYPTSSKYGDIIDFFPNGGRIIEAWDNGNVGRELMRTGINKGDKFQYFKYDGTLIYEEPWVLKPHHYWKQYAGHRGNMHYIVKSYAERLGVELLFGESVNQYVDGERPGVITESGKKIFGDVVVAADGPRSKARQQLLGLADKKVNSGYAIFRAYFKITDAHRKNPYLAEFCDPNVDHTKMWTAKDYHMIIYTWNKGQDIGWVITHKDTEDIGESWSFPGKLEDAIACIHEGKFERKLLEVVKATPPEVLVDYKLVWRDPIPTWLSPSGRSVVIGDAAHCHLPTSAQGGSQALEDGVVLAMCLDKAKGDVPLALKVFERIRFHRSHVTHMSSISMRDTYHNVDWDGDDLKKHPEMMNLPRFNWVIEHDAVANVEKHFDRIANDVRTNRPGTLEELAVPAEGDYSLEMRVDPTGNVIPRDVKL</sequence>
<keyword evidence="4" id="KW-0560">Oxidoreductase</keyword>
<organism evidence="7 8">
    <name type="scientific">Knufia peltigerae</name>
    <dbReference type="NCBI Taxonomy" id="1002370"/>
    <lineage>
        <taxon>Eukaryota</taxon>
        <taxon>Fungi</taxon>
        <taxon>Dikarya</taxon>
        <taxon>Ascomycota</taxon>
        <taxon>Pezizomycotina</taxon>
        <taxon>Eurotiomycetes</taxon>
        <taxon>Chaetothyriomycetidae</taxon>
        <taxon>Chaetothyriales</taxon>
        <taxon>Trichomeriaceae</taxon>
        <taxon>Knufia</taxon>
    </lineage>
</organism>
<proteinExistence type="inferred from homology"/>
<dbReference type="Gene3D" id="3.50.50.60">
    <property type="entry name" value="FAD/NAD(P)-binding domain"/>
    <property type="match status" value="1"/>
</dbReference>
<dbReference type="PANTHER" id="PTHR13789">
    <property type="entry name" value="MONOOXYGENASE"/>
    <property type="match status" value="1"/>
</dbReference>
<comment type="caution">
    <text evidence="7">The sequence shown here is derived from an EMBL/GenBank/DDBJ whole genome shotgun (WGS) entry which is preliminary data.</text>
</comment>
<dbReference type="InterPro" id="IPR050493">
    <property type="entry name" value="FAD-dep_Monooxygenase_BioMet"/>
</dbReference>
<evidence type="ECO:0000259" key="6">
    <source>
        <dbReference type="Pfam" id="PF01494"/>
    </source>
</evidence>
<keyword evidence="5" id="KW-0503">Monooxygenase</keyword>
<dbReference type="Pfam" id="PF01494">
    <property type="entry name" value="FAD_binding_3"/>
    <property type="match status" value="1"/>
</dbReference>
<dbReference type="AlphaFoldDB" id="A0AA38YD84"/>
<evidence type="ECO:0000256" key="2">
    <source>
        <dbReference type="ARBA" id="ARBA00022630"/>
    </source>
</evidence>
<reference evidence="7" key="1">
    <citation type="submission" date="2022-10" db="EMBL/GenBank/DDBJ databases">
        <title>Culturing micro-colonial fungi from biological soil crusts in the Mojave desert and describing Neophaeococcomyces mojavensis, and introducing the new genera and species Taxawa tesnikishii.</title>
        <authorList>
            <person name="Kurbessoian T."/>
            <person name="Stajich J.E."/>
        </authorList>
    </citation>
    <scope>NUCLEOTIDE SEQUENCE</scope>
    <source>
        <strain evidence="7">TK_35</strain>
    </source>
</reference>
<dbReference type="InterPro" id="IPR002938">
    <property type="entry name" value="FAD-bd"/>
</dbReference>